<dbReference type="EMBL" id="DVGC01000001">
    <property type="protein sequence ID" value="HIR04416.1"/>
    <property type="molecule type" value="Genomic_DNA"/>
</dbReference>
<dbReference type="AlphaFoldDB" id="A0A9D1A1T3"/>
<sequence length="303" mass="34432">MLETRLLHYFLAVAREQNITRAARTLFISQSTLSKQMMDLEKQLGKQLLIRGKRNVTLTEDGIFLRNRAQEIMNLLENTETALHSDAEHLSGDIFISCGETVAMDRIAGLMASFHRQYPEVKLHIYSGDADAVMERIDKGLADMGLLLGPVRQEKYDYLNLHQKDIYGLLMPAGCALARQETINIDQLKTLPMILAEQTFFGHQDLDWFGEDALDVVATYNLIYNAIFLVEHGVGYALCFDRLVNTAGRALAFRPISPELSVGLYIVTKKYQVFSPAAKVFYDCLNVFSEENRCSFRQDFISR</sequence>
<comment type="caution">
    <text evidence="6">The sequence shown here is derived from an EMBL/GenBank/DDBJ whole genome shotgun (WGS) entry which is preliminary data.</text>
</comment>
<dbReference type="PROSITE" id="PS50931">
    <property type="entry name" value="HTH_LYSR"/>
    <property type="match status" value="1"/>
</dbReference>
<gene>
    <name evidence="6" type="ORF">IAB28_00375</name>
</gene>
<keyword evidence="3" id="KW-0238">DNA-binding</keyword>
<reference evidence="6" key="1">
    <citation type="submission" date="2020-10" db="EMBL/GenBank/DDBJ databases">
        <authorList>
            <person name="Gilroy R."/>
        </authorList>
    </citation>
    <scope>NUCLEOTIDE SEQUENCE</scope>
    <source>
        <strain evidence="6">CHK180-2868</strain>
    </source>
</reference>
<comment type="similarity">
    <text evidence="1">Belongs to the LysR transcriptional regulatory family.</text>
</comment>
<dbReference type="GO" id="GO:0003700">
    <property type="term" value="F:DNA-binding transcription factor activity"/>
    <property type="evidence" value="ECO:0007669"/>
    <property type="project" value="InterPro"/>
</dbReference>
<dbReference type="InterPro" id="IPR036390">
    <property type="entry name" value="WH_DNA-bd_sf"/>
</dbReference>
<dbReference type="Pfam" id="PF00126">
    <property type="entry name" value="HTH_1"/>
    <property type="match status" value="1"/>
</dbReference>
<evidence type="ECO:0000256" key="4">
    <source>
        <dbReference type="ARBA" id="ARBA00023163"/>
    </source>
</evidence>
<keyword evidence="2" id="KW-0805">Transcription regulation</keyword>
<evidence type="ECO:0000259" key="5">
    <source>
        <dbReference type="PROSITE" id="PS50931"/>
    </source>
</evidence>
<dbReference type="InterPro" id="IPR050950">
    <property type="entry name" value="HTH-type_LysR_regulators"/>
</dbReference>
<dbReference type="GO" id="GO:0005829">
    <property type="term" value="C:cytosol"/>
    <property type="evidence" value="ECO:0007669"/>
    <property type="project" value="TreeGrafter"/>
</dbReference>
<dbReference type="PANTHER" id="PTHR30419:SF8">
    <property type="entry name" value="NITROGEN ASSIMILATION TRANSCRIPTIONAL ACTIVATOR-RELATED"/>
    <property type="match status" value="1"/>
</dbReference>
<name>A0A9D1A1T3_9FIRM</name>
<dbReference type="PANTHER" id="PTHR30419">
    <property type="entry name" value="HTH-TYPE TRANSCRIPTIONAL REGULATOR YBHD"/>
    <property type="match status" value="1"/>
</dbReference>
<dbReference type="SUPFAM" id="SSF46785">
    <property type="entry name" value="Winged helix' DNA-binding domain"/>
    <property type="match status" value="1"/>
</dbReference>
<dbReference type="FunFam" id="1.10.10.10:FF:000001">
    <property type="entry name" value="LysR family transcriptional regulator"/>
    <property type="match status" value="1"/>
</dbReference>
<dbReference type="Proteomes" id="UP000824250">
    <property type="component" value="Unassembled WGS sequence"/>
</dbReference>
<evidence type="ECO:0000256" key="2">
    <source>
        <dbReference type="ARBA" id="ARBA00023015"/>
    </source>
</evidence>
<feature type="domain" description="HTH lysR-type" evidence="5">
    <location>
        <begin position="2"/>
        <end position="59"/>
    </location>
</feature>
<dbReference type="Pfam" id="PF03466">
    <property type="entry name" value="LysR_substrate"/>
    <property type="match status" value="1"/>
</dbReference>
<dbReference type="SUPFAM" id="SSF53850">
    <property type="entry name" value="Periplasmic binding protein-like II"/>
    <property type="match status" value="1"/>
</dbReference>
<dbReference type="InterPro" id="IPR036388">
    <property type="entry name" value="WH-like_DNA-bd_sf"/>
</dbReference>
<protein>
    <submittedName>
        <fullName evidence="6">LysR family transcriptional regulator</fullName>
    </submittedName>
</protein>
<dbReference type="InterPro" id="IPR005119">
    <property type="entry name" value="LysR_subst-bd"/>
</dbReference>
<evidence type="ECO:0000256" key="1">
    <source>
        <dbReference type="ARBA" id="ARBA00009437"/>
    </source>
</evidence>
<keyword evidence="4" id="KW-0804">Transcription</keyword>
<evidence type="ECO:0000313" key="7">
    <source>
        <dbReference type="Proteomes" id="UP000824250"/>
    </source>
</evidence>
<organism evidence="6 7">
    <name type="scientific">Candidatus Copromonas faecavium</name>
    <name type="common">nom. illeg.</name>
    <dbReference type="NCBI Taxonomy" id="2840740"/>
    <lineage>
        <taxon>Bacteria</taxon>
        <taxon>Bacillati</taxon>
        <taxon>Bacillota</taxon>
        <taxon>Clostridia</taxon>
        <taxon>Lachnospirales</taxon>
        <taxon>Lachnospiraceae</taxon>
        <taxon>Candidatus Copromonas (nom. illeg.)</taxon>
    </lineage>
</organism>
<proteinExistence type="inferred from homology"/>
<dbReference type="PRINTS" id="PR00039">
    <property type="entry name" value="HTHLYSR"/>
</dbReference>
<dbReference type="InterPro" id="IPR000847">
    <property type="entry name" value="LysR_HTH_N"/>
</dbReference>
<dbReference type="Gene3D" id="3.40.190.290">
    <property type="match status" value="1"/>
</dbReference>
<evidence type="ECO:0000256" key="3">
    <source>
        <dbReference type="ARBA" id="ARBA00023125"/>
    </source>
</evidence>
<evidence type="ECO:0000313" key="6">
    <source>
        <dbReference type="EMBL" id="HIR04416.1"/>
    </source>
</evidence>
<dbReference type="CDD" id="cd05466">
    <property type="entry name" value="PBP2_LTTR_substrate"/>
    <property type="match status" value="1"/>
</dbReference>
<accession>A0A9D1A1T3</accession>
<reference evidence="6" key="2">
    <citation type="journal article" date="2021" name="PeerJ">
        <title>Extensive microbial diversity within the chicken gut microbiome revealed by metagenomics and culture.</title>
        <authorList>
            <person name="Gilroy R."/>
            <person name="Ravi A."/>
            <person name="Getino M."/>
            <person name="Pursley I."/>
            <person name="Horton D.L."/>
            <person name="Alikhan N.F."/>
            <person name="Baker D."/>
            <person name="Gharbi K."/>
            <person name="Hall N."/>
            <person name="Watson M."/>
            <person name="Adriaenssens E.M."/>
            <person name="Foster-Nyarko E."/>
            <person name="Jarju S."/>
            <person name="Secka A."/>
            <person name="Antonio M."/>
            <person name="Oren A."/>
            <person name="Chaudhuri R.R."/>
            <person name="La Ragione R."/>
            <person name="Hildebrand F."/>
            <person name="Pallen M.J."/>
        </authorList>
    </citation>
    <scope>NUCLEOTIDE SEQUENCE</scope>
    <source>
        <strain evidence="6">CHK180-2868</strain>
    </source>
</reference>
<dbReference type="Gene3D" id="1.10.10.10">
    <property type="entry name" value="Winged helix-like DNA-binding domain superfamily/Winged helix DNA-binding domain"/>
    <property type="match status" value="1"/>
</dbReference>
<dbReference type="GO" id="GO:0003677">
    <property type="term" value="F:DNA binding"/>
    <property type="evidence" value="ECO:0007669"/>
    <property type="project" value="UniProtKB-KW"/>
</dbReference>